<organism evidence="1 2">
    <name type="scientific">Coffea arabica</name>
    <name type="common">Arabian coffee</name>
    <dbReference type="NCBI Taxonomy" id="13443"/>
    <lineage>
        <taxon>Eukaryota</taxon>
        <taxon>Viridiplantae</taxon>
        <taxon>Streptophyta</taxon>
        <taxon>Embryophyta</taxon>
        <taxon>Tracheophyta</taxon>
        <taxon>Spermatophyta</taxon>
        <taxon>Magnoliopsida</taxon>
        <taxon>eudicotyledons</taxon>
        <taxon>Gunneridae</taxon>
        <taxon>Pentapetalae</taxon>
        <taxon>asterids</taxon>
        <taxon>lamiids</taxon>
        <taxon>Gentianales</taxon>
        <taxon>Rubiaceae</taxon>
        <taxon>Ixoroideae</taxon>
        <taxon>Gardenieae complex</taxon>
        <taxon>Bertiereae - Coffeeae clade</taxon>
        <taxon>Coffeeae</taxon>
        <taxon>Coffea</taxon>
    </lineage>
</organism>
<dbReference type="RefSeq" id="XP_071933864.1">
    <property type="nucleotide sequence ID" value="XM_072077763.1"/>
</dbReference>
<dbReference type="SUPFAM" id="SSF56219">
    <property type="entry name" value="DNase I-like"/>
    <property type="match status" value="1"/>
</dbReference>
<dbReference type="Proteomes" id="UP001652660">
    <property type="component" value="Chromosome 2e"/>
</dbReference>
<protein>
    <recommendedName>
        <fullName evidence="3">Endonuclease/exonuclease/phosphatase domain-containing protein</fullName>
    </recommendedName>
</protein>
<keyword evidence="1" id="KW-1185">Reference proteome</keyword>
<reference evidence="2" key="1">
    <citation type="submission" date="2025-08" db="UniProtKB">
        <authorList>
            <consortium name="RefSeq"/>
        </authorList>
    </citation>
    <scope>IDENTIFICATION</scope>
    <source>
        <tissue evidence="2">Leaves</tissue>
    </source>
</reference>
<dbReference type="Gene3D" id="3.60.10.10">
    <property type="entry name" value="Endonuclease/exonuclease/phosphatase"/>
    <property type="match status" value="1"/>
</dbReference>
<evidence type="ECO:0008006" key="3">
    <source>
        <dbReference type="Google" id="ProtNLM"/>
    </source>
</evidence>
<dbReference type="InterPro" id="IPR036691">
    <property type="entry name" value="Endo/exonu/phosph_ase_sf"/>
</dbReference>
<dbReference type="GeneID" id="140036377"/>
<name>A0ABM4WQ18_COFAR</name>
<accession>A0ABM4WQ18</accession>
<evidence type="ECO:0000313" key="2">
    <source>
        <dbReference type="RefSeq" id="XP_071933864.1"/>
    </source>
</evidence>
<dbReference type="PANTHER" id="PTHR33710">
    <property type="entry name" value="BNAC02G09200D PROTEIN"/>
    <property type="match status" value="1"/>
</dbReference>
<sequence>MGRRDLWKMMEDVQEQFSGPLLAAGDFNVISSVSEWSGGAPPNGYNMEEFNKAIFNCGLSDVGFDGSPFTWTNGEVWKRLDRALANETLTDLFEVTKVSQLLQGRFDHTPLLIKCGANRLRSSSFRFLNVWTKHSSFKKVVQEAWLIPISKGGQWIEDEESIKDSAAHFYAKLFTSEREARADLILNFSLLTLSQEDNEGLQ</sequence>
<gene>
    <name evidence="2" type="primary">LOC140036377</name>
</gene>
<proteinExistence type="predicted"/>
<evidence type="ECO:0000313" key="1">
    <source>
        <dbReference type="Proteomes" id="UP001652660"/>
    </source>
</evidence>
<dbReference type="PANTHER" id="PTHR33710:SF77">
    <property type="entry name" value="DNASE I-LIKE SUPERFAMILY PROTEIN"/>
    <property type="match status" value="1"/>
</dbReference>